<evidence type="ECO:0000256" key="2">
    <source>
        <dbReference type="SAM" id="SignalP"/>
    </source>
</evidence>
<dbReference type="SUPFAM" id="SSF48113">
    <property type="entry name" value="Heme-dependent peroxidases"/>
    <property type="match status" value="1"/>
</dbReference>
<evidence type="ECO:0000256" key="1">
    <source>
        <dbReference type="SAM" id="MobiDB-lite"/>
    </source>
</evidence>
<dbReference type="InterPro" id="IPR010255">
    <property type="entry name" value="Haem_peroxidase_sf"/>
</dbReference>
<dbReference type="Proteomes" id="UP000247409">
    <property type="component" value="Unassembled WGS sequence"/>
</dbReference>
<keyword evidence="2" id="KW-0732">Signal</keyword>
<name>A0A2V3J3E6_9FLOR</name>
<evidence type="ECO:0000313" key="3">
    <source>
        <dbReference type="EMBL" id="PXF48976.1"/>
    </source>
</evidence>
<dbReference type="EMBL" id="NBIV01000009">
    <property type="protein sequence ID" value="PXF48976.1"/>
    <property type="molecule type" value="Genomic_DNA"/>
</dbReference>
<protein>
    <submittedName>
        <fullName evidence="3">Uncharacterized protein</fullName>
    </submittedName>
</protein>
<feature type="region of interest" description="Disordered" evidence="1">
    <location>
        <begin position="38"/>
        <end position="68"/>
    </location>
</feature>
<dbReference type="GO" id="GO:0006979">
    <property type="term" value="P:response to oxidative stress"/>
    <property type="evidence" value="ECO:0007669"/>
    <property type="project" value="InterPro"/>
</dbReference>
<keyword evidence="4" id="KW-1185">Reference proteome</keyword>
<dbReference type="AlphaFoldDB" id="A0A2V3J3E6"/>
<dbReference type="GO" id="GO:0020037">
    <property type="term" value="F:heme binding"/>
    <property type="evidence" value="ECO:0007669"/>
    <property type="project" value="InterPro"/>
</dbReference>
<sequence>MRSLIIFCAILLVSTISAQRRGRGREPQNRRQRLLTRLGRPRGLENNPGTPLNTRRRETEREREQRLEGEIPEVEGEEEPNIEEIYNPMRDAKCFNAPYDSSIPSSKRKSLFSDYVNIFEWGFNMDESSQIFSFSENGVTNNRFPGMCMRMAFHDNSVDPKFGDFPTYIANRINALKEWVGPPRFLETSGGDASVLTCRIERLHPNQNYDQTASRILFAFQTTTVPGLNGQSLMDKYRMSYADALHNCALAAISFLNPRQGGGAVSRMRFGRKDACYFSEDSELAEDILSMDGNNPLCGPTELLPPVTFSASESNNWFTSRKMRERLWLSFMGTHTTFDNFGRNDTLRQMPVPGEDYFTNYVGVPVHSPDVKETEEDAELPGCDWIVKGVELFWPMSQADCALGIDVIDAQRSLRQLKSVMNGYIAKPASWIRRDLTCAMVQLGGRVNEGCGGSKSLFGSVY</sequence>
<accession>A0A2V3J3E6</accession>
<feature type="chain" id="PRO_5016134525" evidence="2">
    <location>
        <begin position="19"/>
        <end position="462"/>
    </location>
</feature>
<gene>
    <name evidence="3" type="ORF">BWQ96_01114</name>
</gene>
<dbReference type="GO" id="GO:0004601">
    <property type="term" value="F:peroxidase activity"/>
    <property type="evidence" value="ECO:0007669"/>
    <property type="project" value="InterPro"/>
</dbReference>
<proteinExistence type="predicted"/>
<reference evidence="3 4" key="1">
    <citation type="journal article" date="2018" name="Mol. Biol. Evol.">
        <title>Analysis of the draft genome of the red seaweed Gracilariopsis chorda provides insights into genome size evolution in Rhodophyta.</title>
        <authorList>
            <person name="Lee J."/>
            <person name="Yang E.C."/>
            <person name="Graf L."/>
            <person name="Yang J.H."/>
            <person name="Qiu H."/>
            <person name="Zel Zion U."/>
            <person name="Chan C.X."/>
            <person name="Stephens T.G."/>
            <person name="Weber A.P.M."/>
            <person name="Boo G.H."/>
            <person name="Boo S.M."/>
            <person name="Kim K.M."/>
            <person name="Shin Y."/>
            <person name="Jung M."/>
            <person name="Lee S.J."/>
            <person name="Yim H.S."/>
            <person name="Lee J.H."/>
            <person name="Bhattacharya D."/>
            <person name="Yoon H.S."/>
        </authorList>
    </citation>
    <scope>NUCLEOTIDE SEQUENCE [LARGE SCALE GENOMIC DNA]</scope>
    <source>
        <strain evidence="3 4">SKKU-2015</strain>
        <tissue evidence="3">Whole body</tissue>
    </source>
</reference>
<organism evidence="3 4">
    <name type="scientific">Gracilariopsis chorda</name>
    <dbReference type="NCBI Taxonomy" id="448386"/>
    <lineage>
        <taxon>Eukaryota</taxon>
        <taxon>Rhodophyta</taxon>
        <taxon>Florideophyceae</taxon>
        <taxon>Rhodymeniophycidae</taxon>
        <taxon>Gracilariales</taxon>
        <taxon>Gracilariaceae</taxon>
        <taxon>Gracilariopsis</taxon>
    </lineage>
</organism>
<feature type="signal peptide" evidence="2">
    <location>
        <begin position="1"/>
        <end position="18"/>
    </location>
</feature>
<evidence type="ECO:0000313" key="4">
    <source>
        <dbReference type="Proteomes" id="UP000247409"/>
    </source>
</evidence>
<feature type="compositionally biased region" description="Basic and acidic residues" evidence="1">
    <location>
        <begin position="55"/>
        <end position="68"/>
    </location>
</feature>
<comment type="caution">
    <text evidence="3">The sequence shown here is derived from an EMBL/GenBank/DDBJ whole genome shotgun (WGS) entry which is preliminary data.</text>
</comment>